<dbReference type="GO" id="GO:0051028">
    <property type="term" value="P:mRNA transport"/>
    <property type="evidence" value="ECO:0007669"/>
    <property type="project" value="UniProtKB-UniRule"/>
</dbReference>
<reference evidence="3 4" key="1">
    <citation type="submission" date="2019-08" db="EMBL/GenBank/DDBJ databases">
        <authorList>
            <person name="Alioto T."/>
            <person name="Alioto T."/>
            <person name="Gomez Garrido J."/>
        </authorList>
    </citation>
    <scope>NUCLEOTIDE SEQUENCE [LARGE SCALE GENOMIC DNA]</scope>
</reference>
<dbReference type="Gene3D" id="3.10.450.50">
    <property type="match status" value="1"/>
</dbReference>
<dbReference type="OrthoDB" id="6574436at2759"/>
<name>A0A5E4N0V0_9HEMI</name>
<protein>
    <recommendedName>
        <fullName evidence="1">NTF2-related export protein</fullName>
    </recommendedName>
</protein>
<keyword evidence="1" id="KW-0653">Protein transport</keyword>
<feature type="domain" description="NTF2" evidence="2">
    <location>
        <begin position="10"/>
        <end position="127"/>
    </location>
</feature>
<dbReference type="EMBL" id="CABPRJ010001449">
    <property type="protein sequence ID" value="VVC37560.1"/>
    <property type="molecule type" value="Genomic_DNA"/>
</dbReference>
<dbReference type="GO" id="GO:0005634">
    <property type="term" value="C:nucleus"/>
    <property type="evidence" value="ECO:0007669"/>
    <property type="project" value="UniProtKB-SubCell"/>
</dbReference>
<dbReference type="SUPFAM" id="SSF54427">
    <property type="entry name" value="NTF2-like"/>
    <property type="match status" value="1"/>
</dbReference>
<dbReference type="GO" id="GO:0015031">
    <property type="term" value="P:protein transport"/>
    <property type="evidence" value="ECO:0007669"/>
    <property type="project" value="UniProtKB-KW"/>
</dbReference>
<evidence type="ECO:0000259" key="2">
    <source>
        <dbReference type="PROSITE" id="PS50177"/>
    </source>
</evidence>
<evidence type="ECO:0000313" key="3">
    <source>
        <dbReference type="EMBL" id="VVC37560.1"/>
    </source>
</evidence>
<dbReference type="Proteomes" id="UP000325440">
    <property type="component" value="Unassembled WGS sequence"/>
</dbReference>
<dbReference type="InterPro" id="IPR045875">
    <property type="entry name" value="NTF2"/>
</dbReference>
<dbReference type="InterPro" id="IPR002075">
    <property type="entry name" value="NTF2_dom"/>
</dbReference>
<dbReference type="PROSITE" id="PS50177">
    <property type="entry name" value="NTF2_DOMAIN"/>
    <property type="match status" value="1"/>
</dbReference>
<dbReference type="GO" id="GO:0006913">
    <property type="term" value="P:nucleocytoplasmic transport"/>
    <property type="evidence" value="ECO:0007669"/>
    <property type="project" value="UniProtKB-UniRule"/>
</dbReference>
<proteinExistence type="predicted"/>
<keyword evidence="1" id="KW-0539">Nucleus</keyword>
<keyword evidence="1" id="KW-0963">Cytoplasm</keyword>
<dbReference type="GO" id="GO:0005737">
    <property type="term" value="C:cytoplasm"/>
    <property type="evidence" value="ECO:0007669"/>
    <property type="project" value="UniProtKB-SubCell"/>
</dbReference>
<sequence>MAFVESSESTVLKFIRDFFSCFDTNRHIVHTLFSEDGTLVIFGNRVEGQQSIKEAMLSLVSTTHNLLTVDIQNLPLALPNSISIYQVMCHGIVKMGSNPQEQGFSTTFIVSFQHPSKLNVISFVDRMQWGVLS</sequence>
<keyword evidence="4" id="KW-1185">Reference proteome</keyword>
<organism evidence="3 4">
    <name type="scientific">Cinara cedri</name>
    <dbReference type="NCBI Taxonomy" id="506608"/>
    <lineage>
        <taxon>Eukaryota</taxon>
        <taxon>Metazoa</taxon>
        <taxon>Ecdysozoa</taxon>
        <taxon>Arthropoda</taxon>
        <taxon>Hexapoda</taxon>
        <taxon>Insecta</taxon>
        <taxon>Pterygota</taxon>
        <taxon>Neoptera</taxon>
        <taxon>Paraneoptera</taxon>
        <taxon>Hemiptera</taxon>
        <taxon>Sternorrhyncha</taxon>
        <taxon>Aphidomorpha</taxon>
        <taxon>Aphidoidea</taxon>
        <taxon>Aphididae</taxon>
        <taxon>Lachninae</taxon>
        <taxon>Cinara</taxon>
    </lineage>
</organism>
<dbReference type="Pfam" id="PF02136">
    <property type="entry name" value="NTF2"/>
    <property type="match status" value="1"/>
</dbReference>
<accession>A0A5E4N0V0</accession>
<dbReference type="InterPro" id="IPR032710">
    <property type="entry name" value="NTF2-like_dom_sf"/>
</dbReference>
<dbReference type="PANTHER" id="PTHR12612">
    <property type="entry name" value="NUCLEAR TRANSPORT FACTOR 2"/>
    <property type="match status" value="1"/>
</dbReference>
<evidence type="ECO:0000313" key="4">
    <source>
        <dbReference type="Proteomes" id="UP000325440"/>
    </source>
</evidence>
<dbReference type="AlphaFoldDB" id="A0A5E4N0V0"/>
<comment type="function">
    <text evidence="1">Has a role in nuclear-cytoplasmic transport of proteins and mRNAs.</text>
</comment>
<keyword evidence="1" id="KW-0813">Transport</keyword>
<dbReference type="InterPro" id="IPR018222">
    <property type="entry name" value="Nuclear_transport_factor_2_euk"/>
</dbReference>
<gene>
    <name evidence="3" type="ORF">CINCED_3A007187</name>
</gene>
<evidence type="ECO:0000256" key="1">
    <source>
        <dbReference type="RuleBase" id="RU369002"/>
    </source>
</evidence>
<comment type="subcellular location">
    <subcellularLocation>
        <location evidence="1">Cytoplasm</location>
    </subcellularLocation>
    <subcellularLocation>
        <location evidence="1">Nucleus</location>
    </subcellularLocation>
</comment>